<dbReference type="GO" id="GO:0048269">
    <property type="term" value="C:methionine adenosyltransferase complex"/>
    <property type="evidence" value="ECO:0007669"/>
    <property type="project" value="TreeGrafter"/>
</dbReference>
<dbReference type="EC" id="1.1.1.133" evidence="2"/>
<sequence>MTRARIAVTGATGFVGGAVAAVLTAKGHDVVCLVRSDPGPGFPWPARRVDLQDTGSVAGALEDRDGVAHLAILNDFARMYAQRREAHDAYVGLTRRVVDAANATGCTVGYVSTDWVLDGTGHLATEDEPPNPVNFYGVLKAASEMVVLERARRGFVARVGGVQGVHRTRPAGPRAQDVGFGYFVLSLVDALRAGERFTVWEDAAINSVATPITSSEIGALLGRAFDREVDGVLHFAGATAVTRRELAHATCDVFGLDPSLLDVGPPPEHARLPAPVPYDTSMSGEVTMARLGTRAHTVGEQLQALRRERDEGRVVALS</sequence>
<dbReference type="GO" id="GO:0006556">
    <property type="term" value="P:S-adenosylmethionine biosynthetic process"/>
    <property type="evidence" value="ECO:0007669"/>
    <property type="project" value="TreeGrafter"/>
</dbReference>
<evidence type="ECO:0000256" key="1">
    <source>
        <dbReference type="ARBA" id="ARBA00010944"/>
    </source>
</evidence>
<evidence type="ECO:0000313" key="6">
    <source>
        <dbReference type="Proteomes" id="UP000233781"/>
    </source>
</evidence>
<dbReference type="OrthoDB" id="9803892at2"/>
<dbReference type="Gene3D" id="3.40.50.720">
    <property type="entry name" value="NAD(P)-binding Rossmann-like Domain"/>
    <property type="match status" value="1"/>
</dbReference>
<comment type="caution">
    <text evidence="5">The sequence shown here is derived from an EMBL/GenBank/DDBJ whole genome shotgun (WGS) entry which is preliminary data.</text>
</comment>
<evidence type="ECO:0000259" key="4">
    <source>
        <dbReference type="Pfam" id="PF04321"/>
    </source>
</evidence>
<gene>
    <name evidence="5" type="ORF">ATL31_2738</name>
</gene>
<keyword evidence="6" id="KW-1185">Reference proteome</keyword>
<reference evidence="5 6" key="1">
    <citation type="submission" date="2017-12" db="EMBL/GenBank/DDBJ databases">
        <title>Sequencing the genomes of 1000 Actinobacteria strains.</title>
        <authorList>
            <person name="Klenk H.-P."/>
        </authorList>
    </citation>
    <scope>NUCLEOTIDE SEQUENCE [LARGE SCALE GENOMIC DNA]</scope>
    <source>
        <strain evidence="5 6">DSM 12806</strain>
    </source>
</reference>
<dbReference type="InterPro" id="IPR005913">
    <property type="entry name" value="dTDP_dehydrorham_reduct"/>
</dbReference>
<comment type="pathway">
    <text evidence="2">Carbohydrate biosynthesis; dTDP-L-rhamnose biosynthesis.</text>
</comment>
<name>A0A2N3YLZ9_9MICO</name>
<feature type="signal peptide" evidence="3">
    <location>
        <begin position="1"/>
        <end position="20"/>
    </location>
</feature>
<dbReference type="Proteomes" id="UP000233781">
    <property type="component" value="Unassembled WGS sequence"/>
</dbReference>
<organism evidence="5 6">
    <name type="scientific">Phycicoccus duodecadis</name>
    <dbReference type="NCBI Taxonomy" id="173053"/>
    <lineage>
        <taxon>Bacteria</taxon>
        <taxon>Bacillati</taxon>
        <taxon>Actinomycetota</taxon>
        <taxon>Actinomycetes</taxon>
        <taxon>Micrococcales</taxon>
        <taxon>Intrasporangiaceae</taxon>
        <taxon>Phycicoccus</taxon>
    </lineage>
</organism>
<dbReference type="GO" id="GO:0019305">
    <property type="term" value="P:dTDP-rhamnose biosynthetic process"/>
    <property type="evidence" value="ECO:0007669"/>
    <property type="project" value="UniProtKB-UniPathway"/>
</dbReference>
<keyword evidence="3" id="KW-0732">Signal</keyword>
<dbReference type="InterPro" id="IPR036291">
    <property type="entry name" value="NAD(P)-bd_dom_sf"/>
</dbReference>
<keyword evidence="2" id="KW-0521">NADP</keyword>
<accession>A0A2N3YLZ9</accession>
<dbReference type="EMBL" id="PJNE01000001">
    <property type="protein sequence ID" value="PKW27887.1"/>
    <property type="molecule type" value="Genomic_DNA"/>
</dbReference>
<feature type="domain" description="RmlD-like substrate binding" evidence="4">
    <location>
        <begin position="5"/>
        <end position="304"/>
    </location>
</feature>
<protein>
    <recommendedName>
        <fullName evidence="2">dTDP-4-dehydrorhamnose reductase</fullName>
        <ecNumber evidence="2">1.1.1.133</ecNumber>
    </recommendedName>
</protein>
<dbReference type="UniPathway" id="UPA00124"/>
<proteinExistence type="inferred from homology"/>
<dbReference type="GO" id="GO:0048270">
    <property type="term" value="F:methionine adenosyltransferase regulator activity"/>
    <property type="evidence" value="ECO:0007669"/>
    <property type="project" value="TreeGrafter"/>
</dbReference>
<dbReference type="PANTHER" id="PTHR10491">
    <property type="entry name" value="DTDP-4-DEHYDRORHAMNOSE REDUCTASE"/>
    <property type="match status" value="1"/>
</dbReference>
<dbReference type="Pfam" id="PF04321">
    <property type="entry name" value="RmlD_sub_bind"/>
    <property type="match status" value="1"/>
</dbReference>
<dbReference type="PANTHER" id="PTHR10491:SF4">
    <property type="entry name" value="METHIONINE ADENOSYLTRANSFERASE 2 SUBUNIT BETA"/>
    <property type="match status" value="1"/>
</dbReference>
<evidence type="ECO:0000256" key="2">
    <source>
        <dbReference type="RuleBase" id="RU364082"/>
    </source>
</evidence>
<evidence type="ECO:0000256" key="3">
    <source>
        <dbReference type="SAM" id="SignalP"/>
    </source>
</evidence>
<dbReference type="InterPro" id="IPR029903">
    <property type="entry name" value="RmlD-like-bd"/>
</dbReference>
<dbReference type="AlphaFoldDB" id="A0A2N3YLZ9"/>
<dbReference type="RefSeq" id="WP_101396245.1">
    <property type="nucleotide sequence ID" value="NZ_PJNE01000001.1"/>
</dbReference>
<comment type="function">
    <text evidence="2">Catalyzes the reduction of dTDP-6-deoxy-L-lyxo-4-hexulose to yield dTDP-L-rhamnose.</text>
</comment>
<dbReference type="SUPFAM" id="SSF51735">
    <property type="entry name" value="NAD(P)-binding Rossmann-fold domains"/>
    <property type="match status" value="1"/>
</dbReference>
<comment type="similarity">
    <text evidence="1 2">Belongs to the dTDP-4-dehydrorhamnose reductase family.</text>
</comment>
<feature type="chain" id="PRO_5038818246" description="dTDP-4-dehydrorhamnose reductase" evidence="3">
    <location>
        <begin position="21"/>
        <end position="318"/>
    </location>
</feature>
<keyword evidence="2" id="KW-0560">Oxidoreductase</keyword>
<dbReference type="GO" id="GO:0008831">
    <property type="term" value="F:dTDP-4-dehydrorhamnose reductase activity"/>
    <property type="evidence" value="ECO:0007669"/>
    <property type="project" value="UniProtKB-EC"/>
</dbReference>
<evidence type="ECO:0000313" key="5">
    <source>
        <dbReference type="EMBL" id="PKW27887.1"/>
    </source>
</evidence>